<reference evidence="3 4" key="1">
    <citation type="submission" date="2015-07" db="EMBL/GenBank/DDBJ databases">
        <title>Genome sequencing project for genomic taxonomy and phylogenomics of Bacillus-like bacteria.</title>
        <authorList>
            <person name="Liu B."/>
            <person name="Wang J."/>
            <person name="Zhu Y."/>
            <person name="Liu G."/>
            <person name="Chen Q."/>
            <person name="Chen Z."/>
            <person name="Che J."/>
            <person name="Ge C."/>
            <person name="Shi H."/>
            <person name="Pan Z."/>
            <person name="Liu X."/>
        </authorList>
    </citation>
    <scope>NUCLEOTIDE SEQUENCE [LARGE SCALE GENOMIC DNA]</scope>
    <source>
        <strain evidence="3 4">DSM 54</strain>
    </source>
</reference>
<accession>A0A0M9DKT6</accession>
<evidence type="ECO:0000313" key="3">
    <source>
        <dbReference type="EMBL" id="KOY82446.1"/>
    </source>
</evidence>
<dbReference type="Gene3D" id="3.40.50.720">
    <property type="entry name" value="NAD(P)-binding Rossmann-like Domain"/>
    <property type="match status" value="1"/>
</dbReference>
<evidence type="ECO:0000256" key="1">
    <source>
        <dbReference type="ARBA" id="ARBA00007637"/>
    </source>
</evidence>
<gene>
    <name evidence="3" type="ORF">ADM90_03645</name>
</gene>
<dbReference type="InterPro" id="IPR001509">
    <property type="entry name" value="Epimerase_deHydtase"/>
</dbReference>
<dbReference type="Gene3D" id="3.90.25.10">
    <property type="entry name" value="UDP-galactose 4-epimerase, domain 1"/>
    <property type="match status" value="1"/>
</dbReference>
<dbReference type="PANTHER" id="PTHR43000">
    <property type="entry name" value="DTDP-D-GLUCOSE 4,6-DEHYDRATASE-RELATED"/>
    <property type="match status" value="1"/>
</dbReference>
<organism evidence="3 4">
    <name type="scientific">Lysinibacillus macroides</name>
    <dbReference type="NCBI Taxonomy" id="33935"/>
    <lineage>
        <taxon>Bacteria</taxon>
        <taxon>Bacillati</taxon>
        <taxon>Bacillota</taxon>
        <taxon>Bacilli</taxon>
        <taxon>Bacillales</taxon>
        <taxon>Bacillaceae</taxon>
        <taxon>Lysinibacillus</taxon>
    </lineage>
</organism>
<sequence>MNVLVTGGYGFIGSAVGRRFFEEGATVYIIDNLSTGHLRNVEFEHKSYLLNIEDEVCEHLFKEVDFDVVVHCAAQTSIQQSIREPVKDILTNIVGLSQMLFLSSKYKVKHFVFASSAAVYGDSHYPPLDESDVCEPISMYGLNKSIGETYCEKWQKDYHLPILIYRFANVFGPRQPMQGEAAVIPSMLKSNMEGKVFTIFGTGEQTRDFIYVDDIADAIYAGVSARLQGIYNVSTNEAWSIHQVILLLQHLNHPLEIQYAPARPGDIEHSFLNNDKLAKAIGWKPKISFAEGIERTLHALQHEKLIEIQQNRG</sequence>
<dbReference type="Pfam" id="PF01370">
    <property type="entry name" value="Epimerase"/>
    <property type="match status" value="1"/>
</dbReference>
<dbReference type="STRING" id="33935.ADM90_03645"/>
<dbReference type="EMBL" id="LGCI01000005">
    <property type="protein sequence ID" value="KOY82446.1"/>
    <property type="molecule type" value="Genomic_DNA"/>
</dbReference>
<evidence type="ECO:0000313" key="4">
    <source>
        <dbReference type="Proteomes" id="UP000037977"/>
    </source>
</evidence>
<dbReference type="Proteomes" id="UP000037977">
    <property type="component" value="Unassembled WGS sequence"/>
</dbReference>
<dbReference type="PATRIC" id="fig|33935.3.peg.138"/>
<dbReference type="InterPro" id="IPR036291">
    <property type="entry name" value="NAD(P)-bd_dom_sf"/>
</dbReference>
<dbReference type="OrthoDB" id="9771073at2"/>
<proteinExistence type="inferred from homology"/>
<dbReference type="SUPFAM" id="SSF51735">
    <property type="entry name" value="NAD(P)-binding Rossmann-fold domains"/>
    <property type="match status" value="1"/>
</dbReference>
<feature type="domain" description="NAD-dependent epimerase/dehydratase" evidence="2">
    <location>
        <begin position="3"/>
        <end position="233"/>
    </location>
</feature>
<protein>
    <submittedName>
        <fullName evidence="3">Nucleoside-diphosphate sugar epimerase</fullName>
    </submittedName>
</protein>
<name>A0A0M9DKT6_9BACI</name>
<comment type="similarity">
    <text evidence="1">Belongs to the NAD(P)-dependent epimerase/dehydratase family.</text>
</comment>
<comment type="caution">
    <text evidence="3">The sequence shown here is derived from an EMBL/GenBank/DDBJ whole genome shotgun (WGS) entry which is preliminary data.</text>
</comment>
<keyword evidence="4" id="KW-1185">Reference proteome</keyword>
<dbReference type="AlphaFoldDB" id="A0A0M9DKT6"/>
<dbReference type="RefSeq" id="WP_053993700.1">
    <property type="nucleotide sequence ID" value="NZ_CP065643.1"/>
</dbReference>
<evidence type="ECO:0000259" key="2">
    <source>
        <dbReference type="Pfam" id="PF01370"/>
    </source>
</evidence>